<dbReference type="PROSITE" id="PS00584">
    <property type="entry name" value="PFKB_KINASES_2"/>
    <property type="match status" value="1"/>
</dbReference>
<feature type="compositionally biased region" description="Basic and acidic residues" evidence="13">
    <location>
        <begin position="310"/>
        <end position="319"/>
    </location>
</feature>
<dbReference type="CDD" id="cd01174">
    <property type="entry name" value="ribokinase"/>
    <property type="match status" value="1"/>
</dbReference>
<feature type="binding site" evidence="12">
    <location>
        <begin position="53"/>
        <end position="57"/>
    </location>
    <ligand>
        <name>substrate</name>
    </ligand>
</feature>
<comment type="function">
    <text evidence="12">Catalyzes the phosphorylation of ribose at O-5 in a reaction requiring ATP and magnesium. The resulting D-ribose-5-phosphate can then be used either for sythesis of nucleotides, histidine, and tryptophan, or as a component of the pentose phosphate pathway.</text>
</comment>
<dbReference type="Pfam" id="PF00294">
    <property type="entry name" value="PfkB"/>
    <property type="match status" value="1"/>
</dbReference>
<dbReference type="PRINTS" id="PR00990">
    <property type="entry name" value="RIBOKINASE"/>
</dbReference>
<dbReference type="PANTHER" id="PTHR10584">
    <property type="entry name" value="SUGAR KINASE"/>
    <property type="match status" value="1"/>
</dbReference>
<dbReference type="InterPro" id="IPR029056">
    <property type="entry name" value="Ribokinase-like"/>
</dbReference>
<keyword evidence="11 12" id="KW-0119">Carbohydrate metabolism</keyword>
<evidence type="ECO:0000256" key="9">
    <source>
        <dbReference type="ARBA" id="ARBA00022842"/>
    </source>
</evidence>
<keyword evidence="7 12" id="KW-0418">Kinase</keyword>
<name>A0A7W5E477_9BACT</name>
<keyword evidence="8 12" id="KW-0067">ATP-binding</keyword>
<keyword evidence="12" id="KW-0963">Cytoplasm</keyword>
<organism evidence="15 16">
    <name type="scientific">Aporhodopirellula rubra</name>
    <dbReference type="NCBI Taxonomy" id="980271"/>
    <lineage>
        <taxon>Bacteria</taxon>
        <taxon>Pseudomonadati</taxon>
        <taxon>Planctomycetota</taxon>
        <taxon>Planctomycetia</taxon>
        <taxon>Pirellulales</taxon>
        <taxon>Pirellulaceae</taxon>
        <taxon>Aporhodopirellula</taxon>
    </lineage>
</organism>
<comment type="similarity">
    <text evidence="1">Belongs to the carbohydrate kinase pfkB family.</text>
</comment>
<feature type="region of interest" description="Disordered" evidence="13">
    <location>
        <begin position="299"/>
        <end position="319"/>
    </location>
</feature>
<dbReference type="InterPro" id="IPR002173">
    <property type="entry name" value="Carboh/pur_kinase_PfkB_CS"/>
</dbReference>
<dbReference type="UniPathway" id="UPA00916">
    <property type="reaction ID" value="UER00889"/>
</dbReference>
<feature type="binding site" evidence="12">
    <location>
        <position position="154"/>
    </location>
    <ligand>
        <name>substrate</name>
    </ligand>
</feature>
<protein>
    <recommendedName>
        <fullName evidence="3 12">Ribokinase</fullName>
        <shortName evidence="12">RK</shortName>
        <ecNumber evidence="2 12">2.7.1.15</ecNumber>
    </recommendedName>
</protein>
<keyword evidence="6 12" id="KW-0547">Nucleotide-binding</keyword>
<dbReference type="EC" id="2.7.1.15" evidence="2 12"/>
<dbReference type="GO" id="GO:0005524">
    <property type="term" value="F:ATP binding"/>
    <property type="evidence" value="ECO:0007669"/>
    <property type="project" value="UniProtKB-UniRule"/>
</dbReference>
<dbReference type="GO" id="GO:0046872">
    <property type="term" value="F:metal ion binding"/>
    <property type="evidence" value="ECO:0007669"/>
    <property type="project" value="UniProtKB-KW"/>
</dbReference>
<feature type="binding site" evidence="12">
    <location>
        <begin position="234"/>
        <end position="239"/>
    </location>
    <ligand>
        <name>ATP</name>
        <dbReference type="ChEBI" id="CHEBI:30616"/>
    </ligand>
</feature>
<feature type="binding site" evidence="12">
    <location>
        <position position="266"/>
    </location>
    <ligand>
        <name>substrate</name>
    </ligand>
</feature>
<keyword evidence="10 12" id="KW-0630">Potassium</keyword>
<comment type="activity regulation">
    <text evidence="12">Activated by a monovalent cation that binds near, but not in, the active site. The most likely occupant of the site in vivo is potassium. Ion binding induces a conformational change that may alter substrate affinity.</text>
</comment>
<keyword evidence="9 12" id="KW-0460">Magnesium</keyword>
<evidence type="ECO:0000256" key="8">
    <source>
        <dbReference type="ARBA" id="ARBA00022840"/>
    </source>
</evidence>
<dbReference type="PANTHER" id="PTHR10584:SF166">
    <property type="entry name" value="RIBOKINASE"/>
    <property type="match status" value="1"/>
</dbReference>
<accession>A0A7W5E477</accession>
<evidence type="ECO:0000313" key="16">
    <source>
        <dbReference type="Proteomes" id="UP000536179"/>
    </source>
</evidence>
<feature type="binding site" evidence="12">
    <location>
        <position position="260"/>
    </location>
    <ligand>
        <name>K(+)</name>
        <dbReference type="ChEBI" id="CHEBI:29103"/>
    </ligand>
</feature>
<dbReference type="EMBL" id="JACHXU010000024">
    <property type="protein sequence ID" value="MBB3209479.1"/>
    <property type="molecule type" value="Genomic_DNA"/>
</dbReference>
<proteinExistence type="inferred from homology"/>
<dbReference type="InterPro" id="IPR002139">
    <property type="entry name" value="Ribo/fructo_kinase"/>
</dbReference>
<feature type="active site" description="Proton acceptor" evidence="12">
    <location>
        <position position="266"/>
    </location>
</feature>
<sequence length="319" mass="33128">MSRADDRESPLQTPPPNVVVLGSINMDVMIRCATLPTRGQTVSASSSREVCGGKGANQAVAAAKAGGSVRMIGRVGDDAFSQRLITNLVEHRVDSQSVRTTPRCASGLAIVAVEDSGENSILLVAGANGCVTPDDVIVCRDTITASDVLLMQLEIPTATVLAAAQIARDAGVRCILDPAPVPHDWTDRLLEVDLICPNETEAGEITGIPIETIADAEEAAKQLHRRGAKNVVITLGERGTLLCADGRCQHIAPVPIQAIDTTAAGDAFAGALAVRWAECDDLADAVRFASAAGALAATSEGAQPSLPARTEIEALRGTR</sequence>
<evidence type="ECO:0000256" key="4">
    <source>
        <dbReference type="ARBA" id="ARBA00022679"/>
    </source>
</evidence>
<feature type="binding site" evidence="12">
    <location>
        <position position="299"/>
    </location>
    <ligand>
        <name>K(+)</name>
        <dbReference type="ChEBI" id="CHEBI:29103"/>
    </ligand>
</feature>
<dbReference type="InterPro" id="IPR011877">
    <property type="entry name" value="Ribokinase"/>
</dbReference>
<comment type="subunit">
    <text evidence="12">Homodimer.</text>
</comment>
<feature type="binding site" evidence="12">
    <location>
        <begin position="25"/>
        <end position="27"/>
    </location>
    <ligand>
        <name>substrate</name>
    </ligand>
</feature>
<feature type="binding site" evidence="12">
    <location>
        <position position="305"/>
    </location>
    <ligand>
        <name>K(+)</name>
        <dbReference type="ChEBI" id="CHEBI:29103"/>
    </ligand>
</feature>
<dbReference type="NCBIfam" id="TIGR02152">
    <property type="entry name" value="D_ribokin_bact"/>
    <property type="match status" value="1"/>
</dbReference>
<dbReference type="SUPFAM" id="SSF53613">
    <property type="entry name" value="Ribokinase-like"/>
    <property type="match status" value="1"/>
</dbReference>
<evidence type="ECO:0000256" key="1">
    <source>
        <dbReference type="ARBA" id="ARBA00005380"/>
    </source>
</evidence>
<evidence type="ECO:0000256" key="6">
    <source>
        <dbReference type="ARBA" id="ARBA00022741"/>
    </source>
</evidence>
<keyword evidence="16" id="KW-1185">Reference proteome</keyword>
<evidence type="ECO:0000256" key="2">
    <source>
        <dbReference type="ARBA" id="ARBA00012035"/>
    </source>
</evidence>
<feature type="binding site" evidence="12">
    <location>
        <position position="296"/>
    </location>
    <ligand>
        <name>K(+)</name>
        <dbReference type="ChEBI" id="CHEBI:29103"/>
    </ligand>
</feature>
<feature type="binding site" evidence="12">
    <location>
        <position position="198"/>
    </location>
    <ligand>
        <name>ATP</name>
        <dbReference type="ChEBI" id="CHEBI:30616"/>
    </ligand>
</feature>
<dbReference type="AlphaFoldDB" id="A0A7W5E477"/>
<evidence type="ECO:0000256" key="5">
    <source>
        <dbReference type="ARBA" id="ARBA00022723"/>
    </source>
</evidence>
<dbReference type="GO" id="GO:0005829">
    <property type="term" value="C:cytosol"/>
    <property type="evidence" value="ECO:0007669"/>
    <property type="project" value="TreeGrafter"/>
</dbReference>
<comment type="catalytic activity">
    <reaction evidence="12">
        <text>D-ribose + ATP = D-ribose 5-phosphate + ADP + H(+)</text>
        <dbReference type="Rhea" id="RHEA:13697"/>
        <dbReference type="ChEBI" id="CHEBI:15378"/>
        <dbReference type="ChEBI" id="CHEBI:30616"/>
        <dbReference type="ChEBI" id="CHEBI:47013"/>
        <dbReference type="ChEBI" id="CHEBI:78346"/>
        <dbReference type="ChEBI" id="CHEBI:456216"/>
        <dbReference type="EC" id="2.7.1.15"/>
    </reaction>
</comment>
<comment type="caution">
    <text evidence="12">Lacks conserved residue(s) required for the propagation of feature annotation.</text>
</comment>
<comment type="pathway">
    <text evidence="12">Carbohydrate metabolism; D-ribose degradation; D-ribose 5-phosphate from beta-D-ribopyranose: step 2/2.</text>
</comment>
<comment type="caution">
    <text evidence="15">The sequence shown here is derived from an EMBL/GenBank/DDBJ whole genome shotgun (WGS) entry which is preliminary data.</text>
</comment>
<reference evidence="15 16" key="1">
    <citation type="submission" date="2020-08" db="EMBL/GenBank/DDBJ databases">
        <title>Genomic Encyclopedia of Type Strains, Phase III (KMG-III): the genomes of soil and plant-associated and newly described type strains.</title>
        <authorList>
            <person name="Whitman W."/>
        </authorList>
    </citation>
    <scope>NUCLEOTIDE SEQUENCE [LARGE SCALE GENOMIC DNA]</scope>
    <source>
        <strain evidence="15 16">CECT 8075</strain>
    </source>
</reference>
<feature type="domain" description="Carbohydrate kinase PfkB" evidence="14">
    <location>
        <begin position="17"/>
        <end position="308"/>
    </location>
</feature>
<dbReference type="GO" id="GO:0019303">
    <property type="term" value="P:D-ribose catabolic process"/>
    <property type="evidence" value="ECO:0007669"/>
    <property type="project" value="UniProtKB-UniRule"/>
</dbReference>
<evidence type="ECO:0000256" key="12">
    <source>
        <dbReference type="HAMAP-Rule" id="MF_01987"/>
    </source>
</evidence>
<dbReference type="GO" id="GO:0004747">
    <property type="term" value="F:ribokinase activity"/>
    <property type="evidence" value="ECO:0007669"/>
    <property type="project" value="UniProtKB-UniRule"/>
</dbReference>
<evidence type="ECO:0000259" key="14">
    <source>
        <dbReference type="Pfam" id="PF00294"/>
    </source>
</evidence>
<dbReference type="InterPro" id="IPR011611">
    <property type="entry name" value="PfkB_dom"/>
</dbReference>
<keyword evidence="5 12" id="KW-0479">Metal-binding</keyword>
<evidence type="ECO:0000256" key="10">
    <source>
        <dbReference type="ARBA" id="ARBA00022958"/>
    </source>
</evidence>
<evidence type="ECO:0000256" key="7">
    <source>
        <dbReference type="ARBA" id="ARBA00022777"/>
    </source>
</evidence>
<dbReference type="HAMAP" id="MF_01987">
    <property type="entry name" value="Ribokinase"/>
    <property type="match status" value="1"/>
</dbReference>
<keyword evidence="4 12" id="KW-0808">Transferase</keyword>
<gene>
    <name evidence="12" type="primary">rbsK</name>
    <name evidence="15" type="ORF">FHS27_005319</name>
</gene>
<evidence type="ECO:0000256" key="11">
    <source>
        <dbReference type="ARBA" id="ARBA00023277"/>
    </source>
</evidence>
<evidence type="ECO:0000313" key="15">
    <source>
        <dbReference type="EMBL" id="MBB3209479.1"/>
    </source>
</evidence>
<feature type="binding site" evidence="12">
    <location>
        <position position="301"/>
    </location>
    <ligand>
        <name>K(+)</name>
        <dbReference type="ChEBI" id="CHEBI:29103"/>
    </ligand>
</feature>
<comment type="similarity">
    <text evidence="12">Belongs to the carbohydrate kinase PfkB family. Ribokinase subfamily.</text>
</comment>
<comment type="cofactor">
    <cofactor evidence="12">
        <name>Mg(2+)</name>
        <dbReference type="ChEBI" id="CHEBI:18420"/>
    </cofactor>
    <text evidence="12">Requires a divalent cation, most likely magnesium in vivo, as an electrophilic catalyst to aid phosphoryl group transfer. It is the chelate of the metal and the nucleotide that is the actual substrate.</text>
</comment>
<feature type="binding site" evidence="12">
    <location>
        <position position="262"/>
    </location>
    <ligand>
        <name>K(+)</name>
        <dbReference type="ChEBI" id="CHEBI:29103"/>
    </ligand>
</feature>
<dbReference type="RefSeq" id="WP_184308125.1">
    <property type="nucleotide sequence ID" value="NZ_JACHXU010000024.1"/>
</dbReference>
<evidence type="ECO:0000256" key="13">
    <source>
        <dbReference type="SAM" id="MobiDB-lite"/>
    </source>
</evidence>
<feature type="binding site" evidence="12">
    <location>
        <begin position="265"/>
        <end position="266"/>
    </location>
    <ligand>
        <name>ATP</name>
        <dbReference type="ChEBI" id="CHEBI:30616"/>
    </ligand>
</feature>
<evidence type="ECO:0000256" key="3">
    <source>
        <dbReference type="ARBA" id="ARBA00016943"/>
    </source>
</evidence>
<comment type="subcellular location">
    <subcellularLocation>
        <location evidence="12">Cytoplasm</location>
    </subcellularLocation>
</comment>
<dbReference type="Proteomes" id="UP000536179">
    <property type="component" value="Unassembled WGS sequence"/>
</dbReference>
<dbReference type="Gene3D" id="3.40.1190.20">
    <property type="match status" value="1"/>
</dbReference>